<dbReference type="Proteomes" id="UP000315700">
    <property type="component" value="Chromosome"/>
</dbReference>
<reference evidence="5 6" key="1">
    <citation type="submission" date="2019-02" db="EMBL/GenBank/DDBJ databases">
        <title>Deep-cultivation of Planctomycetes and their phenomic and genomic characterization uncovers novel biology.</title>
        <authorList>
            <person name="Wiegand S."/>
            <person name="Jogler M."/>
            <person name="Boedeker C."/>
            <person name="Pinto D."/>
            <person name="Vollmers J."/>
            <person name="Rivas-Marin E."/>
            <person name="Kohn T."/>
            <person name="Peeters S.H."/>
            <person name="Heuer A."/>
            <person name="Rast P."/>
            <person name="Oberbeckmann S."/>
            <person name="Bunk B."/>
            <person name="Jeske O."/>
            <person name="Meyerdierks A."/>
            <person name="Storesund J.E."/>
            <person name="Kallscheuer N."/>
            <person name="Luecker S."/>
            <person name="Lage O.M."/>
            <person name="Pohl T."/>
            <person name="Merkel B.J."/>
            <person name="Hornburger P."/>
            <person name="Mueller R.-W."/>
            <person name="Bruemmer F."/>
            <person name="Labrenz M."/>
            <person name="Spormann A.M."/>
            <person name="Op den Camp H."/>
            <person name="Overmann J."/>
            <person name="Amann R."/>
            <person name="Jetten M.S.M."/>
            <person name="Mascher T."/>
            <person name="Medema M.H."/>
            <person name="Devos D.P."/>
            <person name="Kaster A.-K."/>
            <person name="Ovreas L."/>
            <person name="Rohde M."/>
            <person name="Galperin M.Y."/>
            <person name="Jogler C."/>
        </authorList>
    </citation>
    <scope>NUCLEOTIDE SEQUENCE [LARGE SCALE GENOMIC DNA]</scope>
    <source>
        <strain evidence="5 6">Pan44</strain>
    </source>
</reference>
<dbReference type="SMART" id="SM00112">
    <property type="entry name" value="CA"/>
    <property type="match status" value="9"/>
</dbReference>
<dbReference type="InterPro" id="IPR002126">
    <property type="entry name" value="Cadherin-like_dom"/>
</dbReference>
<keyword evidence="6" id="KW-1185">Reference proteome</keyword>
<dbReference type="KEGG" id="ccos:Pan44_50490"/>
<evidence type="ECO:0000256" key="1">
    <source>
        <dbReference type="ARBA" id="ARBA00022692"/>
    </source>
</evidence>
<dbReference type="EMBL" id="CP036271">
    <property type="protein sequence ID" value="QDT56986.1"/>
    <property type="molecule type" value="Genomic_DNA"/>
</dbReference>
<evidence type="ECO:0000313" key="5">
    <source>
        <dbReference type="EMBL" id="QDT56986.1"/>
    </source>
</evidence>
<evidence type="ECO:0000256" key="2">
    <source>
        <dbReference type="ARBA" id="ARBA00022989"/>
    </source>
</evidence>
<feature type="region of interest" description="Disordered" evidence="3">
    <location>
        <begin position="436"/>
        <end position="457"/>
    </location>
</feature>
<dbReference type="InterPro" id="IPR015919">
    <property type="entry name" value="Cadherin-like_sf"/>
</dbReference>
<dbReference type="GO" id="GO:0005886">
    <property type="term" value="C:plasma membrane"/>
    <property type="evidence" value="ECO:0007669"/>
    <property type="project" value="UniProtKB-SubCell"/>
</dbReference>
<dbReference type="PRINTS" id="PR00205">
    <property type="entry name" value="CADHERIN"/>
</dbReference>
<keyword evidence="1" id="KW-0812">Transmembrane</keyword>
<evidence type="ECO:0000256" key="3">
    <source>
        <dbReference type="SAM" id="MobiDB-lite"/>
    </source>
</evidence>
<gene>
    <name evidence="5" type="ORF">Pan44_50490</name>
</gene>
<dbReference type="PANTHER" id="PTHR24026">
    <property type="entry name" value="FAT ATYPICAL CADHERIN-RELATED"/>
    <property type="match status" value="1"/>
</dbReference>
<dbReference type="CDD" id="cd11304">
    <property type="entry name" value="Cadherin_repeat"/>
    <property type="match status" value="8"/>
</dbReference>
<evidence type="ECO:0000259" key="4">
    <source>
        <dbReference type="PROSITE" id="PS50268"/>
    </source>
</evidence>
<proteinExistence type="predicted"/>
<dbReference type="InParanoid" id="A0A517SLJ0"/>
<dbReference type="NCBIfam" id="TIGR04534">
    <property type="entry name" value="ELWxxDGT_rpt"/>
    <property type="match status" value="1"/>
</dbReference>
<feature type="domain" description="Cadherin" evidence="4">
    <location>
        <begin position="1347"/>
        <end position="1453"/>
    </location>
</feature>
<feature type="domain" description="Cadherin" evidence="4">
    <location>
        <begin position="1865"/>
        <end position="1950"/>
    </location>
</feature>
<keyword evidence="2" id="KW-1133">Transmembrane helix</keyword>
<dbReference type="Gene3D" id="2.60.40.60">
    <property type="entry name" value="Cadherins"/>
    <property type="match status" value="8"/>
</dbReference>
<keyword evidence="2" id="KW-0472">Membrane</keyword>
<dbReference type="PANTHER" id="PTHR24026:SF126">
    <property type="entry name" value="PROTOCADHERIN FAT 4"/>
    <property type="match status" value="1"/>
</dbReference>
<dbReference type="GO" id="GO:0005509">
    <property type="term" value="F:calcium ion binding"/>
    <property type="evidence" value="ECO:0007669"/>
    <property type="project" value="InterPro"/>
</dbReference>
<sequence>MLRLPFGRWAKRGQVRTGWGLQHWRSGTSVQVCVLEDRTLLAAPALVKDIEPGQYDPESDPQSFTVVGDRVFFVSQSPLKNPDPTEPTEIQDQYRLCVTDGTAEGTYVVAANLASSPMYSLTNVNGKVFFIASQFGAGRELWVSDGTTEGTRFVKDIRSYEEYSGGPSQIERLTAVGDTLYFFANDGIHGKELWKSDGTTAGTVMVKDIRPGDASSNAQKMFAVGDRLLFQMFDSSVGSELWVSDGTEAGTHLLKDILAGSQSTVIGDFAVLDGDAYFVATDGVNSRRLWKTDGTTDGTVLAAGPDAGGTFGSPVEVEAGDGFLFVTRQNGSVIELWRTDGTVGGSVQLTDGTTVSSPANLQFALGKLYFNATQSTTGREVWTSDGTVDGTQILFDVAPGLASSGGFSWLVAASDRVYFQATDLVHGRERWVTDGTSAGTHLVDDSRPGPDDSRDSIGAPVGSRMVYAHEQSLYHYELWVTDGTASETKLLKDMTPVAGNSSSPVDLVNANGTLFFLASANGVNGVLWKSDGTEAGTVPLTTLPGLAPVQAYYGLVAVGGTVFFTGMGAAGEELWKSDGTVAGTVMVKDIAKNGGDSSPLNLMTAGGILYFLASDGRGRPRVMWKSDGTEAGTVPVTASDGSSMYLGSETAALNGRLYFLGSHPATGDNDLWSIGAGDAHATLFRDFDSGPTGITLRDLYVLNDSLYFRAHDSAYNWSLWKSDGTGAGTVEILPGLIPAGWSGYVIGDRDGELLVAASKLEQLEPSVIIGTLWTSDGTTAGSQILKTFTWDSLYYTAERFTPAHGGRYFFSNNTPTDGPELWMTDGTSEGTRLVRDLHPGPDGSYPHGLKMIHGVLYFVANDSYTDGFELWKSDGTAAGTVQVADLNLDGSAGPGSLTLIGTKLFFVAATPDAGVELWSLETNSAPTGVSLPPAMIAENLPGGTIVGQLTPIDGEPVDDFTFEFVAGTGDADNSLFSIVDGMLVTTTALDYEVKQTYSVRVRVTDGGGLTADQVLSIGVLDVDEFEVSAPADVDGAVNAVAESAAAGVAVGITAFAVDADGSNNAVTYSLTDNAGGRFAIDGVTGVVTVADGSLLDYEAALSHSITVQSTSSDGSSSVQSFTIQVGDVNEVPSLALTSVVTSFNENTQSPLILAEVNILDDALGTNVLRLEGPDASFFFLEGKRLRLRTTGLYDFEVKPAYHVTIVVDDPGLGGGVDASIDYTLSINDVNEPPIWWSRSGYVWLPENVAVPSRVGTFVYKDDALGSNVVALGGPDAAFFELIGNEVWFRSTTVVDFETKARYEIVLTVDDPSLGSGPDSTSVYAFDIRDVDEFNVGPVMDRNSAPDSVAENAPNGTPVGITAFASDADGTNSAITYSLWDTRGGRFAIDPVTGVVTVGNGALLDREVAASWPITVLATSEDGSVSVKTFTIAIADVDEFNVSQLLDLNPAPERVLENAASGTPVGITGFGIDLDATNSGVTYSLFDTRGGRFAIDAATGVVTVGNGALLNREVTPSWPITVLATSQDGSVSLKTFTIELQDVDEFDVGAVFDMDPAVNSVAENAANGTAVGITGFAVDQDATTSAVAYSLSDTAGGRFTIHPLTGVVSVANGALLDREAASSWNITVRALSVDGSSSSKVFTLALNDVDDLDVGPITDLNAGTNSIPENSPAGTLVGVTAWAVDGDVSNNSVSYSLTESAGGRFAIDPVTGVVSVAAGAALDFEAQALHEITVRATGSDGSTSSQSYTIAVNNVFDEPRITLSSSDVPENLPAGTVVGSLGTADLDVTAPVYTLVSGTGATDNGKFQISGNELRTRSRFNFEGKSSFSIRVQMRDVGGRTLTQVLVIGVTNVNEGPTGLTLSSSTIAENNAVGAAVGTLAAVDPDEGDSFNYTLVPGSGSADNGRFSIDGDTLRGGESFDYERQRSYSIRVRVTDAAGESYEKVLTIRVKNGPG</sequence>
<feature type="domain" description="Cadherin" evidence="4">
    <location>
        <begin position="1040"/>
        <end position="1134"/>
    </location>
</feature>
<dbReference type="InterPro" id="IPR030916">
    <property type="entry name" value="ELWxxDGT_rpt"/>
</dbReference>
<dbReference type="SUPFAM" id="SSF49313">
    <property type="entry name" value="Cadherin-like"/>
    <property type="match status" value="8"/>
</dbReference>
<feature type="domain" description="Cadherin" evidence="4">
    <location>
        <begin position="1759"/>
        <end position="1858"/>
    </location>
</feature>
<name>A0A517SLJ0_9PLAN</name>
<accession>A0A517SLJ0</accession>
<dbReference type="PROSITE" id="PS50268">
    <property type="entry name" value="CADHERIN_2"/>
    <property type="match status" value="9"/>
</dbReference>
<feature type="domain" description="Cadherin" evidence="4">
    <location>
        <begin position="1135"/>
        <end position="1235"/>
    </location>
</feature>
<feature type="domain" description="Cadherin" evidence="4">
    <location>
        <begin position="1446"/>
        <end position="1557"/>
    </location>
</feature>
<feature type="domain" description="Cadherin" evidence="4">
    <location>
        <begin position="1552"/>
        <end position="1657"/>
    </location>
</feature>
<feature type="compositionally biased region" description="Basic and acidic residues" evidence="3">
    <location>
        <begin position="442"/>
        <end position="455"/>
    </location>
</feature>
<feature type="domain" description="Cadherin" evidence="4">
    <location>
        <begin position="1665"/>
        <end position="1760"/>
    </location>
</feature>
<evidence type="ECO:0000313" key="6">
    <source>
        <dbReference type="Proteomes" id="UP000315700"/>
    </source>
</evidence>
<protein>
    <submittedName>
        <fullName evidence="5">Cadherin domain protein</fullName>
    </submittedName>
</protein>
<organism evidence="5 6">
    <name type="scientific">Caulifigura coniformis</name>
    <dbReference type="NCBI Taxonomy" id="2527983"/>
    <lineage>
        <taxon>Bacteria</taxon>
        <taxon>Pseudomonadati</taxon>
        <taxon>Planctomycetota</taxon>
        <taxon>Planctomycetia</taxon>
        <taxon>Planctomycetales</taxon>
        <taxon>Planctomycetaceae</taxon>
        <taxon>Caulifigura</taxon>
    </lineage>
</organism>
<feature type="domain" description="Cadherin" evidence="4">
    <location>
        <begin position="936"/>
        <end position="1032"/>
    </location>
</feature>
<dbReference type="GO" id="GO:0007156">
    <property type="term" value="P:homophilic cell adhesion via plasma membrane adhesion molecules"/>
    <property type="evidence" value="ECO:0007669"/>
    <property type="project" value="InterPro"/>
</dbReference>
<dbReference type="Pfam" id="PF00028">
    <property type="entry name" value="Cadherin"/>
    <property type="match status" value="4"/>
</dbReference>